<organism evidence="2 3">
    <name type="scientific">Corynebacterium hylobatis</name>
    <dbReference type="NCBI Taxonomy" id="1859290"/>
    <lineage>
        <taxon>Bacteria</taxon>
        <taxon>Bacillati</taxon>
        <taxon>Actinomycetota</taxon>
        <taxon>Actinomycetes</taxon>
        <taxon>Mycobacteriales</taxon>
        <taxon>Corynebacteriaceae</taxon>
        <taxon>Corynebacterium</taxon>
    </lineage>
</organism>
<keyword evidence="2" id="KW-0540">Nuclease</keyword>
<dbReference type="PANTHER" id="PTHR24094:SF15">
    <property type="entry name" value="AMP-DEPENDENT SYNTHETASE_LIGASE DOMAIN-CONTAINING PROTEIN-RELATED"/>
    <property type="match status" value="1"/>
</dbReference>
<evidence type="ECO:0000313" key="3">
    <source>
        <dbReference type="Proteomes" id="UP000274907"/>
    </source>
</evidence>
<accession>A0A3S0C3A0</accession>
<dbReference type="Pfam" id="PF07510">
    <property type="entry name" value="GmrSD_C"/>
    <property type="match status" value="1"/>
</dbReference>
<evidence type="ECO:0000259" key="1">
    <source>
        <dbReference type="Pfam" id="PF07510"/>
    </source>
</evidence>
<sequence>MKKVFSVLGTLLLGILTLVLIDLELIDTPSTPASEQLATLEVKGRAPMTGYDRDLFGSAWTDNVRVAGGNNGCDTRNDILQRDLADVAIRPGTRDCLVESGIFEDPFSGETINFVRGRGALVDIDHVVPLADAWAKGAQSWDEQTRRDFANDPLNLLAVDAGLNRQKGAADAATWLPPNQDYRCDYIARQIEVKVTYGLWVTRAEHDAMTKVLTRCP</sequence>
<reference evidence="2 3" key="1">
    <citation type="submission" date="2018-12" db="EMBL/GenBank/DDBJ databases">
        <title>YIM 101343 draft genome.</title>
        <authorList>
            <person name="Chen X."/>
        </authorList>
    </citation>
    <scope>NUCLEOTIDE SEQUENCE [LARGE SCALE GENOMIC DNA]</scope>
    <source>
        <strain evidence="2 3">YIM 101343</strain>
    </source>
</reference>
<dbReference type="EMBL" id="RXHJ01000001">
    <property type="protein sequence ID" value="RSZ66114.1"/>
    <property type="molecule type" value="Genomic_DNA"/>
</dbReference>
<dbReference type="AlphaFoldDB" id="A0A3S0C3A0"/>
<keyword evidence="2" id="KW-0255">Endonuclease</keyword>
<name>A0A3S0C3A0_9CORY</name>
<dbReference type="OrthoDB" id="5196645at2"/>
<dbReference type="GO" id="GO:0004519">
    <property type="term" value="F:endonuclease activity"/>
    <property type="evidence" value="ECO:0007669"/>
    <property type="project" value="UniProtKB-KW"/>
</dbReference>
<comment type="caution">
    <text evidence="2">The sequence shown here is derived from an EMBL/GenBank/DDBJ whole genome shotgun (WGS) entry which is preliminary data.</text>
</comment>
<keyword evidence="3" id="KW-1185">Reference proteome</keyword>
<evidence type="ECO:0000313" key="2">
    <source>
        <dbReference type="EMBL" id="RSZ66114.1"/>
    </source>
</evidence>
<dbReference type="Proteomes" id="UP000274907">
    <property type="component" value="Unassembled WGS sequence"/>
</dbReference>
<dbReference type="RefSeq" id="WP_126119404.1">
    <property type="nucleotide sequence ID" value="NZ_RXHJ01000001.1"/>
</dbReference>
<feature type="domain" description="GmrSD restriction endonucleases C-terminal" evidence="1">
    <location>
        <begin position="74"/>
        <end position="212"/>
    </location>
</feature>
<protein>
    <submittedName>
        <fullName evidence="2">HNH endonuclease</fullName>
    </submittedName>
</protein>
<gene>
    <name evidence="2" type="ORF">EAH68_00750</name>
</gene>
<dbReference type="InterPro" id="IPR011089">
    <property type="entry name" value="GmrSD_C"/>
</dbReference>
<dbReference type="PANTHER" id="PTHR24094">
    <property type="entry name" value="SECRETED PROTEIN"/>
    <property type="match status" value="1"/>
</dbReference>
<keyword evidence="2" id="KW-0378">Hydrolase</keyword>
<proteinExistence type="predicted"/>